<organism evidence="3">
    <name type="scientific">uncultured Caudovirales phage</name>
    <dbReference type="NCBI Taxonomy" id="2100421"/>
    <lineage>
        <taxon>Viruses</taxon>
        <taxon>Duplodnaviria</taxon>
        <taxon>Heunggongvirae</taxon>
        <taxon>Uroviricota</taxon>
        <taxon>Caudoviricetes</taxon>
        <taxon>Peduoviridae</taxon>
        <taxon>Maltschvirus</taxon>
        <taxon>Maltschvirus maltsch</taxon>
    </lineage>
</organism>
<accession>A0A6J7XG67</accession>
<gene>
    <name evidence="2" type="ORF">UFOVP1437_24</name>
    <name evidence="3" type="ORF">UFOVP1531_40</name>
</gene>
<dbReference type="EMBL" id="LR798383">
    <property type="protein sequence ID" value="CAB5228146.1"/>
    <property type="molecule type" value="Genomic_DNA"/>
</dbReference>
<name>A0A6J7XG67_9CAUD</name>
<dbReference type="InterPro" id="IPR044038">
    <property type="entry name" value="dATP/dGTP_diPOhydrolase_N"/>
</dbReference>
<evidence type="ECO:0000259" key="1">
    <source>
        <dbReference type="Pfam" id="PF18909"/>
    </source>
</evidence>
<sequence length="187" mass="21104">MKKFTSGGKKDIAGKAPVDMVTLKMLEGITEGMVCGMKKGYEKHNWKKGLPICEAHLGAAIRHIYKYIGGEDSNIEKAKDGTEFSTHHLDNALTHLAMAVHQIKSGRTDLDDREINSKEDWLKDNEQLNADILEAIEQVKQGQIKPLSFELEEDSEWLEESSNDSNKGHAVGFKSKHDWGWDVVRRE</sequence>
<dbReference type="EMBL" id="LR797382">
    <property type="protein sequence ID" value="CAB4212298.1"/>
    <property type="molecule type" value="Genomic_DNA"/>
</dbReference>
<dbReference type="Pfam" id="PF18909">
    <property type="entry name" value="dGTP_diPhyd_N"/>
    <property type="match status" value="1"/>
</dbReference>
<reference evidence="3" key="1">
    <citation type="submission" date="2020-05" db="EMBL/GenBank/DDBJ databases">
        <authorList>
            <person name="Chiriac C."/>
            <person name="Salcher M."/>
            <person name="Ghai R."/>
            <person name="Kavagutti S V."/>
        </authorList>
    </citation>
    <scope>NUCLEOTIDE SEQUENCE</scope>
</reference>
<feature type="domain" description="dATP/dGTP diphosphohydrolase N-terminal" evidence="1">
    <location>
        <begin position="7"/>
        <end position="112"/>
    </location>
</feature>
<evidence type="ECO:0000313" key="3">
    <source>
        <dbReference type="EMBL" id="CAB5228146.1"/>
    </source>
</evidence>
<evidence type="ECO:0000313" key="2">
    <source>
        <dbReference type="EMBL" id="CAB4212298.1"/>
    </source>
</evidence>
<proteinExistence type="predicted"/>
<protein>
    <recommendedName>
        <fullName evidence="1">dATP/dGTP diphosphohydrolase N-terminal domain-containing protein</fullName>
    </recommendedName>
</protein>